<keyword evidence="3" id="KW-1185">Reference proteome</keyword>
<evidence type="ECO:0000313" key="2">
    <source>
        <dbReference type="EMBL" id="SDH37289.1"/>
    </source>
</evidence>
<sequence length="134" mass="14010">MDYKLEVVPVAVADVEKAKLFYSEQLGFVADHDTQISADVRVVQLTPPGSACSIVIGADTGAAPGTVRGLQLVVTDIDAARAELAGRGVEVSEVQHYSKDGTMAAGKGGEWNAFAFFSDLDGNGWVLQEGPGRG</sequence>
<keyword evidence="2" id="KW-0560">Oxidoreductase</keyword>
<dbReference type="OrthoDB" id="485032at2"/>
<protein>
    <submittedName>
        <fullName evidence="2">Glyoxalase/Bleomycin resistance protein/Dioxygenase superfamily protein</fullName>
    </submittedName>
</protein>
<dbReference type="SUPFAM" id="SSF54593">
    <property type="entry name" value="Glyoxalase/Bleomycin resistance protein/Dihydroxybiphenyl dioxygenase"/>
    <property type="match status" value="1"/>
</dbReference>
<dbReference type="PANTHER" id="PTHR36437:SF2">
    <property type="entry name" value="GLYOXALASE_BLEOMYCIN RESISTANCE PROTEIN_DIOXYGENASE"/>
    <property type="match status" value="1"/>
</dbReference>
<dbReference type="InterPro" id="IPR029068">
    <property type="entry name" value="Glyas_Bleomycin-R_OHBP_Dase"/>
</dbReference>
<feature type="domain" description="VOC" evidence="1">
    <location>
        <begin position="4"/>
        <end position="130"/>
    </location>
</feature>
<evidence type="ECO:0000259" key="1">
    <source>
        <dbReference type="PROSITE" id="PS51819"/>
    </source>
</evidence>
<evidence type="ECO:0000313" key="3">
    <source>
        <dbReference type="Proteomes" id="UP000199202"/>
    </source>
</evidence>
<dbReference type="InterPro" id="IPR037523">
    <property type="entry name" value="VOC_core"/>
</dbReference>
<dbReference type="Proteomes" id="UP000199202">
    <property type="component" value="Unassembled WGS sequence"/>
</dbReference>
<gene>
    <name evidence="2" type="ORF">SAMN05421869_102132</name>
</gene>
<dbReference type="Gene3D" id="3.10.180.10">
    <property type="entry name" value="2,3-Dihydroxybiphenyl 1,2-Dioxygenase, domain 1"/>
    <property type="match status" value="1"/>
</dbReference>
<proteinExistence type="predicted"/>
<dbReference type="InterPro" id="IPR004360">
    <property type="entry name" value="Glyas_Fos-R_dOase_dom"/>
</dbReference>
<dbReference type="PROSITE" id="PS51819">
    <property type="entry name" value="VOC"/>
    <property type="match status" value="1"/>
</dbReference>
<organism evidence="2 3">
    <name type="scientific">Nonomuraea jiangxiensis</name>
    <dbReference type="NCBI Taxonomy" id="633440"/>
    <lineage>
        <taxon>Bacteria</taxon>
        <taxon>Bacillati</taxon>
        <taxon>Actinomycetota</taxon>
        <taxon>Actinomycetes</taxon>
        <taxon>Streptosporangiales</taxon>
        <taxon>Streptosporangiaceae</taxon>
        <taxon>Nonomuraea</taxon>
    </lineage>
</organism>
<dbReference type="Pfam" id="PF00903">
    <property type="entry name" value="Glyoxalase"/>
    <property type="match status" value="1"/>
</dbReference>
<dbReference type="GO" id="GO:0051213">
    <property type="term" value="F:dioxygenase activity"/>
    <property type="evidence" value="ECO:0007669"/>
    <property type="project" value="UniProtKB-KW"/>
</dbReference>
<dbReference type="RefSeq" id="WP_090929392.1">
    <property type="nucleotide sequence ID" value="NZ_FNDJ01000002.1"/>
</dbReference>
<dbReference type="PANTHER" id="PTHR36437">
    <property type="entry name" value="GLYOXALASE/BLEOMYCIN RESISTANCE PROTEIN/DIOXYGENASE"/>
    <property type="match status" value="1"/>
</dbReference>
<keyword evidence="2" id="KW-0223">Dioxygenase</keyword>
<dbReference type="AlphaFoldDB" id="A0A1G8BW50"/>
<dbReference type="STRING" id="633440.SAMN05421869_102132"/>
<dbReference type="EMBL" id="FNDJ01000002">
    <property type="protein sequence ID" value="SDH37289.1"/>
    <property type="molecule type" value="Genomic_DNA"/>
</dbReference>
<accession>A0A1G8BW50</accession>
<reference evidence="2 3" key="1">
    <citation type="submission" date="2016-10" db="EMBL/GenBank/DDBJ databases">
        <authorList>
            <person name="de Groot N.N."/>
        </authorList>
    </citation>
    <scope>NUCLEOTIDE SEQUENCE [LARGE SCALE GENOMIC DNA]</scope>
    <source>
        <strain evidence="2 3">CGMCC 4.6533</strain>
    </source>
</reference>
<name>A0A1G8BW50_9ACTN</name>